<feature type="region of interest" description="Disordered" evidence="8">
    <location>
        <begin position="231"/>
        <end position="251"/>
    </location>
</feature>
<keyword evidence="4" id="KW-0507">mRNA processing</keyword>
<dbReference type="PANTHER" id="PTHR13296:SF0">
    <property type="entry name" value="PRE-MRNA-SPLICING FACTOR SPF27"/>
    <property type="match status" value="1"/>
</dbReference>
<keyword evidence="10" id="KW-1185">Reference proteome</keyword>
<protein>
    <recommendedName>
        <fullName evidence="3">Pre-mRNA-splicing factor SPF27</fullName>
    </recommendedName>
</protein>
<evidence type="ECO:0000256" key="3">
    <source>
        <dbReference type="ARBA" id="ARBA00014158"/>
    </source>
</evidence>
<keyword evidence="6" id="KW-0508">mRNA splicing</keyword>
<keyword evidence="7" id="KW-0539">Nucleus</keyword>
<name>A0ABY6KLM7_9ARAC</name>
<proteinExistence type="inferred from homology"/>
<evidence type="ECO:0000256" key="2">
    <source>
        <dbReference type="ARBA" id="ARBA00010788"/>
    </source>
</evidence>
<dbReference type="PANTHER" id="PTHR13296">
    <property type="entry name" value="BCAS2 PROTEIN"/>
    <property type="match status" value="1"/>
</dbReference>
<comment type="similarity">
    <text evidence="2">Belongs to the SPF27 family.</text>
</comment>
<dbReference type="EMBL" id="CP092868">
    <property type="protein sequence ID" value="UYV68702.1"/>
    <property type="molecule type" value="Genomic_DNA"/>
</dbReference>
<dbReference type="InterPro" id="IPR008409">
    <property type="entry name" value="SPF27"/>
</dbReference>
<evidence type="ECO:0000256" key="4">
    <source>
        <dbReference type="ARBA" id="ARBA00022664"/>
    </source>
</evidence>
<evidence type="ECO:0000256" key="8">
    <source>
        <dbReference type="SAM" id="MobiDB-lite"/>
    </source>
</evidence>
<reference evidence="9 10" key="1">
    <citation type="submission" date="2022-01" db="EMBL/GenBank/DDBJ databases">
        <title>A chromosomal length assembly of Cordylochernes scorpioides.</title>
        <authorList>
            <person name="Zeh D."/>
            <person name="Zeh J."/>
        </authorList>
    </citation>
    <scope>NUCLEOTIDE SEQUENCE [LARGE SCALE GENOMIC DNA]</scope>
    <source>
        <strain evidence="9">IN4F17</strain>
        <tissue evidence="9">Whole Body</tissue>
    </source>
</reference>
<evidence type="ECO:0000313" key="10">
    <source>
        <dbReference type="Proteomes" id="UP001235939"/>
    </source>
</evidence>
<accession>A0ABY6KLM7</accession>
<organism evidence="9 10">
    <name type="scientific">Cordylochernes scorpioides</name>
    <dbReference type="NCBI Taxonomy" id="51811"/>
    <lineage>
        <taxon>Eukaryota</taxon>
        <taxon>Metazoa</taxon>
        <taxon>Ecdysozoa</taxon>
        <taxon>Arthropoda</taxon>
        <taxon>Chelicerata</taxon>
        <taxon>Arachnida</taxon>
        <taxon>Pseudoscorpiones</taxon>
        <taxon>Cheliferoidea</taxon>
        <taxon>Chernetidae</taxon>
        <taxon>Cordylochernes</taxon>
    </lineage>
</organism>
<evidence type="ECO:0000256" key="7">
    <source>
        <dbReference type="ARBA" id="ARBA00023242"/>
    </source>
</evidence>
<dbReference type="Proteomes" id="UP001235939">
    <property type="component" value="Chromosome 06"/>
</dbReference>
<evidence type="ECO:0000313" key="9">
    <source>
        <dbReference type="EMBL" id="UYV68702.1"/>
    </source>
</evidence>
<dbReference type="Pfam" id="PF05700">
    <property type="entry name" value="BCAS2"/>
    <property type="match status" value="2"/>
</dbReference>
<feature type="region of interest" description="Disordered" evidence="8">
    <location>
        <begin position="148"/>
        <end position="180"/>
    </location>
</feature>
<comment type="subcellular location">
    <subcellularLocation>
        <location evidence="1">Nucleus</location>
    </subcellularLocation>
</comment>
<sequence length="251" mass="28320">MAGEVVVDALPYIDSGYDEPGVKEAVMAMVEEETRRLRPTKNYLEHLPPLNMHAFETEVMKVELDRLQALQPMELLNMKRYELPQPPSGKQTDITAWTECVENSMAQLEHQAVRNGWQNPQFLLCVEQDSEPPAAVQVRHRGLEDLQHQDHGGNAAAGAAPDTDPQKKLPNAGFNPRQEIQEINWERKTSQMGAGDKLKNLEASWVGLVSKNYEIERACAEMEEEIALLERESQTNEAQPDIQEIEPAVPM</sequence>
<evidence type="ECO:0000256" key="6">
    <source>
        <dbReference type="ARBA" id="ARBA00023187"/>
    </source>
</evidence>
<evidence type="ECO:0000256" key="5">
    <source>
        <dbReference type="ARBA" id="ARBA00022728"/>
    </source>
</evidence>
<gene>
    <name evidence="9" type="ORF">LAZ67_6000483</name>
</gene>
<evidence type="ECO:0000256" key="1">
    <source>
        <dbReference type="ARBA" id="ARBA00004123"/>
    </source>
</evidence>
<feature type="non-terminal residue" evidence="9">
    <location>
        <position position="1"/>
    </location>
</feature>
<keyword evidence="5" id="KW-0747">Spliceosome</keyword>